<keyword evidence="2" id="KW-1185">Reference proteome</keyword>
<organism evidence="1 2">
    <name type="scientific">Atta colombica</name>
    <dbReference type="NCBI Taxonomy" id="520822"/>
    <lineage>
        <taxon>Eukaryota</taxon>
        <taxon>Metazoa</taxon>
        <taxon>Ecdysozoa</taxon>
        <taxon>Arthropoda</taxon>
        <taxon>Hexapoda</taxon>
        <taxon>Insecta</taxon>
        <taxon>Pterygota</taxon>
        <taxon>Neoptera</taxon>
        <taxon>Endopterygota</taxon>
        <taxon>Hymenoptera</taxon>
        <taxon>Apocrita</taxon>
        <taxon>Aculeata</taxon>
        <taxon>Formicoidea</taxon>
        <taxon>Formicidae</taxon>
        <taxon>Myrmicinae</taxon>
        <taxon>Atta</taxon>
    </lineage>
</organism>
<dbReference type="Proteomes" id="UP000078540">
    <property type="component" value="Unassembled WGS sequence"/>
</dbReference>
<gene>
    <name evidence="1" type="ORF">ALC53_07830</name>
</gene>
<accession>A0A195BAV5</accession>
<reference evidence="1 2" key="1">
    <citation type="submission" date="2015-09" db="EMBL/GenBank/DDBJ databases">
        <title>Atta colombica WGS genome.</title>
        <authorList>
            <person name="Nygaard S."/>
            <person name="Hu H."/>
            <person name="Boomsma J."/>
            <person name="Zhang G."/>
        </authorList>
    </citation>
    <scope>NUCLEOTIDE SEQUENCE [LARGE SCALE GENOMIC DNA]</scope>
    <source>
        <strain evidence="1">Treedump-2</strain>
        <tissue evidence="1">Whole body</tissue>
    </source>
</reference>
<sequence>NAHSRLSFSKTNRTVYVTSVINTDFAQRFNIGNSPGGIWPHGLTAGAASQRNFRRTEKKTFSVKHSLRRPKQDKSFQKVREDIDLRYTSEVSSNEPTLYLVVVVTSLPTRSKLHLTFQPLYVLFEVRDDDAGYLAVLQIEIIIEGRKTEGKSKG</sequence>
<protein>
    <submittedName>
        <fullName evidence="1">Uncharacterized protein</fullName>
    </submittedName>
</protein>
<proteinExistence type="predicted"/>
<evidence type="ECO:0000313" key="1">
    <source>
        <dbReference type="EMBL" id="KYM81668.1"/>
    </source>
</evidence>
<evidence type="ECO:0000313" key="2">
    <source>
        <dbReference type="Proteomes" id="UP000078540"/>
    </source>
</evidence>
<dbReference type="AlphaFoldDB" id="A0A195BAV5"/>
<name>A0A195BAV5_9HYME</name>
<feature type="non-terminal residue" evidence="1">
    <location>
        <position position="1"/>
    </location>
</feature>
<dbReference type="EMBL" id="KQ976530">
    <property type="protein sequence ID" value="KYM81668.1"/>
    <property type="molecule type" value="Genomic_DNA"/>
</dbReference>